<dbReference type="InterPro" id="IPR032466">
    <property type="entry name" value="Metal_Hydrolase"/>
</dbReference>
<evidence type="ECO:0000313" key="9">
    <source>
        <dbReference type="Proteomes" id="UP000199695"/>
    </source>
</evidence>
<comment type="pathway">
    <text evidence="6">Pyrimidine metabolism; UMP biosynthesis via de novo pathway; (S)-dihydroorotate from bicarbonate: step 3/3.</text>
</comment>
<evidence type="ECO:0000313" key="8">
    <source>
        <dbReference type="EMBL" id="SEN16855.1"/>
    </source>
</evidence>
<dbReference type="CDD" id="cd01317">
    <property type="entry name" value="DHOase_IIa"/>
    <property type="match status" value="1"/>
</dbReference>
<dbReference type="STRING" id="1173111.SAMN05444955_106236"/>
<feature type="domain" description="Dihydroorotase catalytic" evidence="7">
    <location>
        <begin position="51"/>
        <end position="238"/>
    </location>
</feature>
<dbReference type="AlphaFoldDB" id="A0A1H8EBK5"/>
<evidence type="ECO:0000256" key="3">
    <source>
        <dbReference type="ARBA" id="ARBA00022723"/>
    </source>
</evidence>
<dbReference type="GO" id="GO:0008270">
    <property type="term" value="F:zinc ion binding"/>
    <property type="evidence" value="ECO:0007669"/>
    <property type="project" value="UniProtKB-UniRule"/>
</dbReference>
<dbReference type="Pfam" id="PF12890">
    <property type="entry name" value="DHOase"/>
    <property type="match status" value="1"/>
</dbReference>
<feature type="binding site" evidence="6">
    <location>
        <begin position="325"/>
        <end position="326"/>
    </location>
    <ligand>
        <name>substrate</name>
    </ligand>
</feature>
<dbReference type="EMBL" id="FOCQ01000006">
    <property type="protein sequence ID" value="SEN16855.1"/>
    <property type="molecule type" value="Genomic_DNA"/>
</dbReference>
<dbReference type="InterPro" id="IPR011059">
    <property type="entry name" value="Metal-dep_hydrolase_composite"/>
</dbReference>
<evidence type="ECO:0000256" key="6">
    <source>
        <dbReference type="HAMAP-Rule" id="MF_00220"/>
    </source>
</evidence>
<dbReference type="OrthoDB" id="9765462at2"/>
<comment type="cofactor">
    <cofactor evidence="6">
        <name>Zn(2+)</name>
        <dbReference type="ChEBI" id="CHEBI:29105"/>
    </cofactor>
    <text evidence="6">Binds 2 Zn(2+) ions per subunit.</text>
</comment>
<dbReference type="PANTHER" id="PTHR43668:SF2">
    <property type="entry name" value="ALLANTOINASE"/>
    <property type="match status" value="1"/>
</dbReference>
<feature type="binding site" evidence="6">
    <location>
        <position position="280"/>
    </location>
    <ligand>
        <name>substrate</name>
    </ligand>
</feature>
<dbReference type="Gene3D" id="3.20.20.140">
    <property type="entry name" value="Metal-dependent hydrolases"/>
    <property type="match status" value="1"/>
</dbReference>
<dbReference type="SUPFAM" id="SSF51556">
    <property type="entry name" value="Metallo-dependent hydrolases"/>
    <property type="match status" value="1"/>
</dbReference>
<feature type="binding site" evidence="6">
    <location>
        <position position="311"/>
    </location>
    <ligand>
        <name>substrate</name>
    </ligand>
</feature>
<dbReference type="GO" id="GO:0005737">
    <property type="term" value="C:cytoplasm"/>
    <property type="evidence" value="ECO:0007669"/>
    <property type="project" value="TreeGrafter"/>
</dbReference>
<dbReference type="PROSITE" id="PS00482">
    <property type="entry name" value="DIHYDROOROTASE_1"/>
    <property type="match status" value="1"/>
</dbReference>
<feature type="binding site" evidence="6">
    <location>
        <position position="154"/>
    </location>
    <ligand>
        <name>Zn(2+)</name>
        <dbReference type="ChEBI" id="CHEBI:29105"/>
        <label>1</label>
    </ligand>
</feature>
<sequence>MKLLLQNGRVLDPTTGELVHKDILIEGQTIAKIGTDLNAADPETEVIDLSGKFISAGLIDMHVHLREPGFEQKETIETGTRAAARGGFTTVACMPNTRPVIDSAELVKEVIAKAEQAGYARVLPYGAITVREAGQELTDMAAMKEAGIIGVTDDGVGVQSSKMMKEAMRKAHSLGLPVVAHCEDDSLAKGGCVHDGQFAARFRLKGIPNEAEAVHVGRDILLAEDIGVHYHVCHISAAQSVRLVREAKARGQKVTAEVTPHHLLLCDEDIPEPNAMWKMNPPLRSSRDREALIEGLKDGTIDIIATDHAPHTLEEKAAGMERAPFGIVGLETAFPLLYTHLVLRGVLTLAELVDKMTRKPAEIFGLPYGVLAEGKPADLTVIDLEEERTIDPDTFLSKGRNTPFAGWRVKGWPVLTIMNGKITWNQADTALTFGE</sequence>
<evidence type="ECO:0000256" key="2">
    <source>
        <dbReference type="ARBA" id="ARBA00010286"/>
    </source>
</evidence>
<dbReference type="NCBIfam" id="TIGR00857">
    <property type="entry name" value="pyrC_multi"/>
    <property type="match status" value="1"/>
</dbReference>
<feature type="binding site" evidence="6">
    <location>
        <position position="96"/>
    </location>
    <ligand>
        <name>substrate</name>
    </ligand>
</feature>
<dbReference type="InterPro" id="IPR004722">
    <property type="entry name" value="DHOase"/>
</dbReference>
<dbReference type="InterPro" id="IPR002195">
    <property type="entry name" value="Dihydroorotase_CS"/>
</dbReference>
<evidence type="ECO:0000256" key="5">
    <source>
        <dbReference type="ARBA" id="ARBA00022975"/>
    </source>
</evidence>
<feature type="binding site" evidence="6">
    <location>
        <position position="181"/>
    </location>
    <ligand>
        <name>Zn(2+)</name>
        <dbReference type="ChEBI" id="CHEBI:29105"/>
        <label>2</label>
    </ligand>
</feature>
<dbReference type="EC" id="3.5.2.3" evidence="6"/>
<evidence type="ECO:0000259" key="7">
    <source>
        <dbReference type="Pfam" id="PF12890"/>
    </source>
</evidence>
<dbReference type="HAMAP" id="MF_00220_B">
    <property type="entry name" value="PyrC_classI_B"/>
    <property type="match status" value="1"/>
</dbReference>
<evidence type="ECO:0000256" key="4">
    <source>
        <dbReference type="ARBA" id="ARBA00022801"/>
    </source>
</evidence>
<dbReference type="UniPathway" id="UPA00070">
    <property type="reaction ID" value="UER00117"/>
</dbReference>
<keyword evidence="3 6" id="KW-0479">Metal-binding</keyword>
<comment type="catalytic activity">
    <reaction evidence="6">
        <text>(S)-dihydroorotate + H2O = N-carbamoyl-L-aspartate + H(+)</text>
        <dbReference type="Rhea" id="RHEA:24296"/>
        <dbReference type="ChEBI" id="CHEBI:15377"/>
        <dbReference type="ChEBI" id="CHEBI:15378"/>
        <dbReference type="ChEBI" id="CHEBI:30864"/>
        <dbReference type="ChEBI" id="CHEBI:32814"/>
        <dbReference type="EC" id="3.5.2.3"/>
    </reaction>
</comment>
<dbReference type="GO" id="GO:0004038">
    <property type="term" value="F:allantoinase activity"/>
    <property type="evidence" value="ECO:0007669"/>
    <property type="project" value="TreeGrafter"/>
</dbReference>
<feature type="binding site" evidence="6">
    <location>
        <position position="64"/>
    </location>
    <ligand>
        <name>Zn(2+)</name>
        <dbReference type="ChEBI" id="CHEBI:29105"/>
        <label>1</label>
    </ligand>
</feature>
<dbReference type="SUPFAM" id="SSF51338">
    <property type="entry name" value="Composite domain of metallo-dependent hydrolases"/>
    <property type="match status" value="1"/>
</dbReference>
<accession>A0A1H8EBK5</accession>
<dbReference type="RefSeq" id="WP_089967503.1">
    <property type="nucleotide sequence ID" value="NZ_FOCQ01000006.1"/>
</dbReference>
<dbReference type="Gene3D" id="2.30.40.10">
    <property type="entry name" value="Urease, subunit C, domain 1"/>
    <property type="match status" value="1"/>
</dbReference>
<dbReference type="GO" id="GO:0004151">
    <property type="term" value="F:dihydroorotase activity"/>
    <property type="evidence" value="ECO:0007669"/>
    <property type="project" value="UniProtKB-UniRule"/>
</dbReference>
<dbReference type="GO" id="GO:0044205">
    <property type="term" value="P:'de novo' UMP biosynthetic process"/>
    <property type="evidence" value="ECO:0007669"/>
    <property type="project" value="UniProtKB-UniRule"/>
</dbReference>
<dbReference type="PROSITE" id="PS00483">
    <property type="entry name" value="DIHYDROOROTASE_2"/>
    <property type="match status" value="1"/>
</dbReference>
<keyword evidence="6" id="KW-0862">Zinc</keyword>
<reference evidence="8 9" key="1">
    <citation type="submission" date="2016-10" db="EMBL/GenBank/DDBJ databases">
        <authorList>
            <person name="de Groot N.N."/>
        </authorList>
    </citation>
    <scope>NUCLEOTIDE SEQUENCE [LARGE SCALE GENOMIC DNA]</scope>
    <source>
        <strain evidence="8 9">DSM 46701</strain>
    </source>
</reference>
<evidence type="ECO:0000256" key="1">
    <source>
        <dbReference type="ARBA" id="ARBA00002368"/>
    </source>
</evidence>
<feature type="binding site" evidence="6">
    <location>
        <position position="62"/>
    </location>
    <ligand>
        <name>Zn(2+)</name>
        <dbReference type="ChEBI" id="CHEBI:29105"/>
        <label>1</label>
    </ligand>
</feature>
<keyword evidence="4 6" id="KW-0378">Hydrolase</keyword>
<feature type="binding site" evidence="6">
    <location>
        <begin position="64"/>
        <end position="66"/>
    </location>
    <ligand>
        <name>substrate</name>
    </ligand>
</feature>
<comment type="similarity">
    <text evidence="2 6">Belongs to the metallo-dependent hydrolases superfamily. DHOase family. Class I DHOase subfamily.</text>
</comment>
<feature type="active site" evidence="6">
    <location>
        <position position="307"/>
    </location>
</feature>
<name>A0A1H8EBK5_9BACL</name>
<feature type="binding site" evidence="6">
    <location>
        <position position="307"/>
    </location>
    <ligand>
        <name>Zn(2+)</name>
        <dbReference type="ChEBI" id="CHEBI:29105"/>
        <label>1</label>
    </ligand>
</feature>
<dbReference type="Proteomes" id="UP000199695">
    <property type="component" value="Unassembled WGS sequence"/>
</dbReference>
<dbReference type="NCBIfam" id="NF006837">
    <property type="entry name" value="PRK09357.1-2"/>
    <property type="match status" value="1"/>
</dbReference>
<gene>
    <name evidence="6" type="primary">pyrC</name>
    <name evidence="8" type="ORF">SAMN05444955_106236</name>
</gene>
<organism evidence="8 9">
    <name type="scientific">Lihuaxuella thermophila</name>
    <dbReference type="NCBI Taxonomy" id="1173111"/>
    <lineage>
        <taxon>Bacteria</taxon>
        <taxon>Bacillati</taxon>
        <taxon>Bacillota</taxon>
        <taxon>Bacilli</taxon>
        <taxon>Bacillales</taxon>
        <taxon>Thermoactinomycetaceae</taxon>
        <taxon>Lihuaxuella</taxon>
    </lineage>
</organism>
<protein>
    <recommendedName>
        <fullName evidence="6">Dihydroorotase</fullName>
        <shortName evidence="6">DHOase</shortName>
        <ecNumber evidence="6">3.5.2.3</ecNumber>
    </recommendedName>
</protein>
<dbReference type="GO" id="GO:0006145">
    <property type="term" value="P:purine nucleobase catabolic process"/>
    <property type="evidence" value="ECO:0007669"/>
    <property type="project" value="TreeGrafter"/>
</dbReference>
<keyword evidence="9" id="KW-1185">Reference proteome</keyword>
<dbReference type="InterPro" id="IPR050138">
    <property type="entry name" value="DHOase/Allantoinase_Hydrolase"/>
</dbReference>
<dbReference type="InterPro" id="IPR024403">
    <property type="entry name" value="DHOase_cat"/>
</dbReference>
<proteinExistence type="inferred from homology"/>
<feature type="binding site" evidence="6">
    <location>
        <position position="234"/>
    </location>
    <ligand>
        <name>Zn(2+)</name>
        <dbReference type="ChEBI" id="CHEBI:29105"/>
        <label>2</label>
    </ligand>
</feature>
<feature type="binding site" evidence="6">
    <location>
        <position position="154"/>
    </location>
    <ligand>
        <name>Zn(2+)</name>
        <dbReference type="ChEBI" id="CHEBI:29105"/>
        <label>2</label>
    </ligand>
</feature>
<comment type="function">
    <text evidence="1 6">Catalyzes the reversible cyclization of carbamoyl aspartate to dihydroorotate.</text>
</comment>
<keyword evidence="5 6" id="KW-0665">Pyrimidine biosynthesis</keyword>
<dbReference type="PANTHER" id="PTHR43668">
    <property type="entry name" value="ALLANTOINASE"/>
    <property type="match status" value="1"/>
</dbReference>